<dbReference type="Gene3D" id="3.40.50.300">
    <property type="entry name" value="P-loop containing nucleotide triphosphate hydrolases"/>
    <property type="match status" value="1"/>
</dbReference>
<keyword evidence="2" id="KW-0648">Protein biosynthesis</keyword>
<dbReference type="EMBL" id="LLZH01000048">
    <property type="protein sequence ID" value="KUL39458.1"/>
    <property type="molecule type" value="Genomic_DNA"/>
</dbReference>
<dbReference type="InterPro" id="IPR020568">
    <property type="entry name" value="Ribosomal_Su5_D2-typ_SF"/>
</dbReference>
<dbReference type="SUPFAM" id="SSF50447">
    <property type="entry name" value="Translation proteins"/>
    <property type="match status" value="1"/>
</dbReference>
<dbReference type="InterPro" id="IPR009000">
    <property type="entry name" value="Transl_B-barrel_sf"/>
</dbReference>
<keyword evidence="1" id="KW-0547">Nucleotide-binding</keyword>
<dbReference type="InterPro" id="IPR031157">
    <property type="entry name" value="G_TR_CS"/>
</dbReference>
<evidence type="ECO:0000256" key="1">
    <source>
        <dbReference type="ARBA" id="ARBA00022741"/>
    </source>
</evidence>
<dbReference type="Pfam" id="PF00009">
    <property type="entry name" value="GTP_EFTU"/>
    <property type="match status" value="1"/>
</dbReference>
<keyword evidence="3" id="KW-0342">GTP-binding</keyword>
<dbReference type="SUPFAM" id="SSF52540">
    <property type="entry name" value="P-loop containing nucleoside triphosphate hydrolases"/>
    <property type="match status" value="1"/>
</dbReference>
<reference evidence="5 6" key="1">
    <citation type="submission" date="2015-10" db="EMBL/GenBank/DDBJ databases">
        <authorList>
            <person name="Gilbert D.G."/>
        </authorList>
    </citation>
    <scope>NUCLEOTIDE SEQUENCE [LARGE SCALE GENOMIC DNA]</scope>
    <source>
        <strain evidence="5 6">NRRL B-16712</strain>
    </source>
</reference>
<dbReference type="InterPro" id="IPR005517">
    <property type="entry name" value="Transl_elong_EFG/EF2_IV"/>
</dbReference>
<proteinExistence type="predicted"/>
<keyword evidence="6" id="KW-1185">Reference proteome</keyword>
<comment type="caution">
    <text evidence="5">The sequence shown here is derived from an EMBL/GenBank/DDBJ whole genome shotgun (WGS) entry which is preliminary data.</text>
</comment>
<dbReference type="Pfam" id="PF03764">
    <property type="entry name" value="EFG_IV"/>
    <property type="match status" value="1"/>
</dbReference>
<dbReference type="SUPFAM" id="SSF54980">
    <property type="entry name" value="EF-G C-terminal domain-like"/>
    <property type="match status" value="2"/>
</dbReference>
<dbReference type="Gene3D" id="2.40.30.10">
    <property type="entry name" value="Translation factors"/>
    <property type="match status" value="1"/>
</dbReference>
<dbReference type="InterPro" id="IPR005225">
    <property type="entry name" value="Small_GTP-bd"/>
</dbReference>
<feature type="domain" description="Tr-type G" evidence="4">
    <location>
        <begin position="1"/>
        <end position="251"/>
    </location>
</feature>
<dbReference type="Pfam" id="PF00679">
    <property type="entry name" value="EFG_C"/>
    <property type="match status" value="1"/>
</dbReference>
<dbReference type="Gene3D" id="3.30.230.10">
    <property type="match status" value="1"/>
</dbReference>
<dbReference type="PROSITE" id="PS51722">
    <property type="entry name" value="G_TR_2"/>
    <property type="match status" value="1"/>
</dbReference>
<gene>
    <name evidence="5" type="ORF">ADL15_09325</name>
</gene>
<dbReference type="SMART" id="SM00889">
    <property type="entry name" value="EFG_IV"/>
    <property type="match status" value="1"/>
</dbReference>
<dbReference type="AlphaFoldDB" id="A0A0X3V457"/>
<dbReference type="SUPFAM" id="SSF54211">
    <property type="entry name" value="Ribosomal protein S5 domain 2-like"/>
    <property type="match status" value="1"/>
</dbReference>
<evidence type="ECO:0000256" key="3">
    <source>
        <dbReference type="ARBA" id="ARBA00023134"/>
    </source>
</evidence>
<accession>A0A0X3V457</accession>
<dbReference type="GO" id="GO:0005525">
    <property type="term" value="F:GTP binding"/>
    <property type="evidence" value="ECO:0007669"/>
    <property type="project" value="UniProtKB-KW"/>
</dbReference>
<evidence type="ECO:0000313" key="6">
    <source>
        <dbReference type="Proteomes" id="UP000053244"/>
    </source>
</evidence>
<dbReference type="FunFam" id="3.40.50.300:FF:002549">
    <property type="entry name" value="Tetracycline resistance protein, GTP-binding elongation family"/>
    <property type="match status" value="1"/>
</dbReference>
<sequence>MDSLNIGIVAHVDAGKTSLTERLLHHTGVIDHVGSVDAGSTQTDSMEMERRRGITIRSAVVSFTIDDLQVNLIDTPGHPDFIAEVERALRVLDGAVLVVSSVEGVQAQTRILMRTLARLRIPVLIFVNKIDRVGARYQDLLDSIGEKLTPRPLAMSTVTDPGTGRARSVPLPLSEGRRGALVADLLADASDAFLESYLDDDTHLTERDFAAELTRQVRQSLVTPVYFGSAMTGEGVEDLVRAIKEFLPPPPGDPLAPLRAGVFKIDWASGGEKVAYVRVHSGRLAAREPVDTYRRGRTGDVVEGTGKTTSVQVFQNGTTTSETVAEAGDIAKVYGLTHVQVDDQLGSPEGLPSSGFFAPPSLETVVRAARPEQTGLLYQRLRRLAEEDPLINVRRNEAEQSISVALYGEVQREVIKGLLLDRYGIEVVFDEITTVYVEKVAGVGRGLEVIWQNAFAATVGLRIEPGPAGTGLRYQLEVEPGGLPAAFHKAIEETVRQTAQQGLYGWEVVDCVVTLTDTAYFSPVTSAGDFRKLTPLVLMTALREAGTTVHEPVDQFELEVPDDTVRAVMSRLAAVRAVVDQCEARGSVSHLQGTIPASGVYEFERQLPGLSHGEGVFVSALSGYRKTAGAPPTRRRTDGNPLNPKEYLTHVLKRG</sequence>
<dbReference type="CDD" id="cd04168">
    <property type="entry name" value="TetM_like"/>
    <property type="match status" value="1"/>
</dbReference>
<dbReference type="GO" id="GO:0032790">
    <property type="term" value="P:ribosome disassembly"/>
    <property type="evidence" value="ECO:0007669"/>
    <property type="project" value="TreeGrafter"/>
</dbReference>
<dbReference type="InterPro" id="IPR035647">
    <property type="entry name" value="EFG_III/V"/>
</dbReference>
<evidence type="ECO:0000313" key="5">
    <source>
        <dbReference type="EMBL" id="KUL39458.1"/>
    </source>
</evidence>
<dbReference type="NCBIfam" id="TIGR00231">
    <property type="entry name" value="small_GTP"/>
    <property type="match status" value="1"/>
</dbReference>
<protein>
    <submittedName>
        <fullName evidence="5">GTP-binding protein</fullName>
    </submittedName>
</protein>
<dbReference type="PRINTS" id="PR00315">
    <property type="entry name" value="ELONGATNFCT"/>
</dbReference>
<dbReference type="RefSeq" id="WP_067687215.1">
    <property type="nucleotide sequence ID" value="NZ_LLZH01000048.1"/>
</dbReference>
<organism evidence="5 6">
    <name type="scientific">Actinoplanes awajinensis subsp. mycoplanecinus</name>
    <dbReference type="NCBI Taxonomy" id="135947"/>
    <lineage>
        <taxon>Bacteria</taxon>
        <taxon>Bacillati</taxon>
        <taxon>Actinomycetota</taxon>
        <taxon>Actinomycetes</taxon>
        <taxon>Micromonosporales</taxon>
        <taxon>Micromonosporaceae</taxon>
        <taxon>Actinoplanes</taxon>
    </lineage>
</organism>
<evidence type="ECO:0000256" key="2">
    <source>
        <dbReference type="ARBA" id="ARBA00022917"/>
    </source>
</evidence>
<dbReference type="PANTHER" id="PTHR43261:SF1">
    <property type="entry name" value="RIBOSOME-RELEASING FACTOR 2, MITOCHONDRIAL"/>
    <property type="match status" value="1"/>
</dbReference>
<dbReference type="PANTHER" id="PTHR43261">
    <property type="entry name" value="TRANSLATION ELONGATION FACTOR G-RELATED"/>
    <property type="match status" value="1"/>
</dbReference>
<dbReference type="GO" id="GO:0003924">
    <property type="term" value="F:GTPase activity"/>
    <property type="evidence" value="ECO:0007669"/>
    <property type="project" value="InterPro"/>
</dbReference>
<name>A0A0X3V457_9ACTN</name>
<dbReference type="GO" id="GO:0006412">
    <property type="term" value="P:translation"/>
    <property type="evidence" value="ECO:0007669"/>
    <property type="project" value="UniProtKB-KW"/>
</dbReference>
<dbReference type="Gene3D" id="3.30.70.870">
    <property type="entry name" value="Elongation Factor G (Translational Gtpase), domain 3"/>
    <property type="match status" value="1"/>
</dbReference>
<dbReference type="InterPro" id="IPR027417">
    <property type="entry name" value="P-loop_NTPase"/>
</dbReference>
<dbReference type="PRINTS" id="PR01037">
    <property type="entry name" value="TCRTETOQM"/>
</dbReference>
<dbReference type="InterPro" id="IPR000640">
    <property type="entry name" value="EFG_V-like"/>
</dbReference>
<evidence type="ECO:0000259" key="4">
    <source>
        <dbReference type="PROSITE" id="PS51722"/>
    </source>
</evidence>
<dbReference type="InterPro" id="IPR014721">
    <property type="entry name" value="Ribsml_uS5_D2-typ_fold_subgr"/>
</dbReference>
<dbReference type="OrthoDB" id="9801472at2"/>
<dbReference type="InterPro" id="IPR000795">
    <property type="entry name" value="T_Tr_GTP-bd_dom"/>
</dbReference>
<dbReference type="Proteomes" id="UP000053244">
    <property type="component" value="Unassembled WGS sequence"/>
</dbReference>
<dbReference type="PROSITE" id="PS00301">
    <property type="entry name" value="G_TR_1"/>
    <property type="match status" value="1"/>
</dbReference>